<name>A0A4D9CZA6_9STRA</name>
<dbReference type="Proteomes" id="UP000355283">
    <property type="component" value="Unassembled WGS sequence"/>
</dbReference>
<dbReference type="EMBL" id="SDOX01000095">
    <property type="protein sequence ID" value="TFJ82715.1"/>
    <property type="molecule type" value="Genomic_DNA"/>
</dbReference>
<proteinExistence type="predicted"/>
<dbReference type="SUPFAM" id="SSF53335">
    <property type="entry name" value="S-adenosyl-L-methionine-dependent methyltransferases"/>
    <property type="match status" value="1"/>
</dbReference>
<dbReference type="InterPro" id="IPR029063">
    <property type="entry name" value="SAM-dependent_MTases_sf"/>
</dbReference>
<dbReference type="Gene3D" id="3.40.50.150">
    <property type="entry name" value="Vaccinia Virus protein VP39"/>
    <property type="match status" value="1"/>
</dbReference>
<organism evidence="1 2">
    <name type="scientific">Nannochloropsis salina CCMP1776</name>
    <dbReference type="NCBI Taxonomy" id="1027361"/>
    <lineage>
        <taxon>Eukaryota</taxon>
        <taxon>Sar</taxon>
        <taxon>Stramenopiles</taxon>
        <taxon>Ochrophyta</taxon>
        <taxon>Eustigmatophyceae</taxon>
        <taxon>Eustigmatales</taxon>
        <taxon>Monodopsidaceae</taxon>
        <taxon>Microchloropsis</taxon>
        <taxon>Microchloropsis salina</taxon>
    </lineage>
</organism>
<dbReference type="AlphaFoldDB" id="A0A4D9CZA6"/>
<reference evidence="1 2" key="1">
    <citation type="submission" date="2019-01" db="EMBL/GenBank/DDBJ databases">
        <title>Nuclear Genome Assembly of the Microalgal Biofuel strain Nannochloropsis salina CCMP1776.</title>
        <authorList>
            <person name="Hovde B."/>
        </authorList>
    </citation>
    <scope>NUCLEOTIDE SEQUENCE [LARGE SCALE GENOMIC DNA]</scope>
    <source>
        <strain evidence="1 2">CCMP1776</strain>
    </source>
</reference>
<accession>A0A4D9CZA6</accession>
<evidence type="ECO:0000313" key="1">
    <source>
        <dbReference type="EMBL" id="TFJ82715.1"/>
    </source>
</evidence>
<protein>
    <recommendedName>
        <fullName evidence="3">Methyltransferase type 11 domain-containing protein</fullName>
    </recommendedName>
</protein>
<evidence type="ECO:0008006" key="3">
    <source>
        <dbReference type="Google" id="ProtNLM"/>
    </source>
</evidence>
<gene>
    <name evidence="1" type="ORF">NSK_005908</name>
</gene>
<comment type="caution">
    <text evidence="1">The sequence shown here is derived from an EMBL/GenBank/DDBJ whole genome shotgun (WGS) entry which is preliminary data.</text>
</comment>
<dbReference type="OrthoDB" id="3647at2759"/>
<sequence length="139" mass="15392">MVQKAEARTVYDELVVGDMAEELLSRQGTLDLVVSADVLVYMGRLEYIVGSVGKALTEKGLFAFTLEAWEEEEGEEGGKGGGGEEGWLLRPTGRYAHRREYVEDLLEKVGLGVLKAEAIVGRRDKGEAIKGWLFLCQKR</sequence>
<evidence type="ECO:0000313" key="2">
    <source>
        <dbReference type="Proteomes" id="UP000355283"/>
    </source>
</evidence>
<keyword evidence="2" id="KW-1185">Reference proteome</keyword>